<evidence type="ECO:0000256" key="1">
    <source>
        <dbReference type="SAM" id="Phobius"/>
    </source>
</evidence>
<dbReference type="Proteomes" id="UP000028709">
    <property type="component" value="Unassembled WGS sequence"/>
</dbReference>
<proteinExistence type="predicted"/>
<feature type="transmembrane region" description="Helical" evidence="1">
    <location>
        <begin position="39"/>
        <end position="62"/>
    </location>
</feature>
<sequence>MKNILLKTVSIFAVMTILITWFADWSVRCLELPGGDFGMLSFVILIGCLISSGIGFVTVLLFKESYHSIYRIAFLFLVINLFILIISGTNPFSYFSEKTNPKLLNVFLYLSVMLVFLLVCVFHYIYLKTILFLKKKIT</sequence>
<keyword evidence="1" id="KW-0472">Membrane</keyword>
<evidence type="ECO:0000313" key="3">
    <source>
        <dbReference type="Proteomes" id="UP000028709"/>
    </source>
</evidence>
<organism evidence="2 3">
    <name type="scientific">Chryseobacterium piperi</name>
    <dbReference type="NCBI Taxonomy" id="558152"/>
    <lineage>
        <taxon>Bacteria</taxon>
        <taxon>Pseudomonadati</taxon>
        <taxon>Bacteroidota</taxon>
        <taxon>Flavobacteriia</taxon>
        <taxon>Flavobacteriales</taxon>
        <taxon>Weeksellaceae</taxon>
        <taxon>Chryseobacterium group</taxon>
        <taxon>Chryseobacterium</taxon>
    </lineage>
</organism>
<keyword evidence="1" id="KW-1133">Transmembrane helix</keyword>
<feature type="transmembrane region" description="Helical" evidence="1">
    <location>
        <begin position="69"/>
        <end position="86"/>
    </location>
</feature>
<protein>
    <submittedName>
        <fullName evidence="2">Uncharacterized protein</fullName>
    </submittedName>
</protein>
<feature type="transmembrane region" description="Helical" evidence="1">
    <location>
        <begin position="106"/>
        <end position="127"/>
    </location>
</feature>
<reference evidence="2 3" key="1">
    <citation type="submission" date="2014-07" db="EMBL/GenBank/DDBJ databases">
        <title>Genome of Chryseobacterium piperi CTM.</title>
        <authorList>
            <person name="Pipes S.E."/>
            <person name="Stropko S.J."/>
            <person name="Newman J.D."/>
        </authorList>
    </citation>
    <scope>NUCLEOTIDE SEQUENCE [LARGE SCALE GENOMIC DNA]</scope>
    <source>
        <strain evidence="2 3">CTM</strain>
    </source>
</reference>
<dbReference type="AlphaFoldDB" id="A0A086BJ19"/>
<name>A0A086BJ19_9FLAO</name>
<dbReference type="STRING" id="558152.IQ37_08105"/>
<dbReference type="EMBL" id="JPRJ01000011">
    <property type="protein sequence ID" value="KFF28933.1"/>
    <property type="molecule type" value="Genomic_DNA"/>
</dbReference>
<gene>
    <name evidence="2" type="ORF">IQ37_08105</name>
</gene>
<keyword evidence="1" id="KW-0812">Transmembrane</keyword>
<comment type="caution">
    <text evidence="2">The sequence shown here is derived from an EMBL/GenBank/DDBJ whole genome shotgun (WGS) entry which is preliminary data.</text>
</comment>
<dbReference type="eggNOG" id="ENOG50311B5">
    <property type="taxonomic scope" value="Bacteria"/>
</dbReference>
<keyword evidence="3" id="KW-1185">Reference proteome</keyword>
<dbReference type="KEGG" id="cpip:CJF12_17565"/>
<accession>A0A086BJ19</accession>
<evidence type="ECO:0000313" key="2">
    <source>
        <dbReference type="EMBL" id="KFF28933.1"/>
    </source>
</evidence>